<dbReference type="InterPro" id="IPR023299">
    <property type="entry name" value="ATPase_P-typ_cyto_dom_N"/>
</dbReference>
<dbReference type="Pfam" id="PF16209">
    <property type="entry name" value="PhoLip_ATPase_N"/>
    <property type="match status" value="1"/>
</dbReference>
<evidence type="ECO:0000256" key="2">
    <source>
        <dbReference type="ARBA" id="ARBA00008109"/>
    </source>
</evidence>
<evidence type="ECO:0000313" key="20">
    <source>
        <dbReference type="EMBL" id="KAF0684191.1"/>
    </source>
</evidence>
<feature type="binding site" evidence="14">
    <location>
        <position position="430"/>
    </location>
    <ligand>
        <name>ATP</name>
        <dbReference type="ChEBI" id="CHEBI:30616"/>
    </ligand>
</feature>
<dbReference type="PRINTS" id="PR00119">
    <property type="entry name" value="CATATPASE"/>
</dbReference>
<dbReference type="InterPro" id="IPR008250">
    <property type="entry name" value="ATPase_P-typ_transduc_dom_A_sf"/>
</dbReference>
<dbReference type="GO" id="GO:0045332">
    <property type="term" value="P:phospholipid translocation"/>
    <property type="evidence" value="ECO:0007669"/>
    <property type="project" value="TreeGrafter"/>
</dbReference>
<feature type="binding site" evidence="14">
    <location>
        <position position="843"/>
    </location>
    <ligand>
        <name>ATP</name>
        <dbReference type="ChEBI" id="CHEBI:30616"/>
    </ligand>
</feature>
<feature type="transmembrane region" description="Helical" evidence="16">
    <location>
        <begin position="961"/>
        <end position="982"/>
    </location>
</feature>
<keyword evidence="11 16" id="KW-0472">Membrane</keyword>
<dbReference type="InterPro" id="IPR032631">
    <property type="entry name" value="P-type_ATPase_N"/>
</dbReference>
<dbReference type="AlphaFoldDB" id="A0A485LNU5"/>
<dbReference type="SUPFAM" id="SSF81660">
    <property type="entry name" value="Metal cation-transporting ATPase, ATP-binding domain N"/>
    <property type="match status" value="1"/>
</dbReference>
<dbReference type="PROSITE" id="PS00154">
    <property type="entry name" value="ATPASE_E1_E2"/>
    <property type="match status" value="1"/>
</dbReference>
<sequence length="1261" mass="140888">MAAPAQTPADTGAAYREMAKSPKNNAVASSPDPNGFRQVYLNPQGGEVHGPFCSNVVITSKYTVLSFLPKFTLESFAKLANAYFLVVSILQMIKSISNTAGLPSSLPVLLFILAVDGTLAIIEDRRRHLADEEANSAKCNVVHANGTVDTILWSALQVGQVVKLGNRDTAPADLLILAVHELDVNHKAGICYVETKSLDGETNLKLRQAMEGSLHVQTEREVGQLHARVECEQPNKAISRFAGSFFVDQPDGSIANDPISIKNILLRGCQLRNTEWMYGLVLNTGPDTKIMQSSAKPVAKWSSINDQVNRMIQWLLVLLIILCAVSATTYLLWDNSFDTYTCAQTNSCYLTKDEHGTSYRWFVAFGQYFLLMYQIIPVSLYVTISTVMFLQAIYMAYDIDMYYDALDVRMIVRTMGLNEELGQISYVFSDKTGTLTCNVMEFRKCSINGVSYGLGTTEIGRAALLRKGLPVPEVPKATNAKKIPYVNFEDPRLHKKLQDIPLNSHNTWTKEADFFLHLAICHTVIPEHATDKHGESVLRYSASSPDEQALVSAAKYFGFAFESRGLGVARIRLSNPALQHNPNVADELWEFKVCDVLEFNSERKRMSCVVQDPDGNYMLLTKGADNVITPLLSKTLNDPDIVADTFEQLQVFADDGLRTLTIAKKTIDTDVYMKWAKRYKAACASLEQIEYRKNGKPNDIDACMVELEQDLVLLGATAIEDKLQDNVPRAIHRLMEAGMKVWVLTGDKQETAINIAYACQLMDNDMMQYIFNLDEYPDLASLRTHFELCVADLNHVEITRRSLVIDGDALEMVMADPETCSLFLQVAMECLSVVCCRVSPSQKAEVVGLVRTNNLKARTLAIGDGANDVAMIQRAHIGVGICGQEGMQAVNSSDYAIGQFYFLEKLLLHHGRLNYVRMSKLVGYMFYKNIIMALAQYFFLFTTGSSGQKAYSEVSFQIYNLAFTSMPIVILGVFDYDVPWSVGQKFPSLYKVGITGELFNTTVFFKWIAASVFEAAVIFVVAVYGFNPTDQAAGNGDLQQYGIVMFTLVVFVCNFKIIPMQQSWLVIGGIVWWLGVISYIPVTLYLESSWLWLSSIDYGATQNTLNGAPFWFLIPLGCSMCLLRNFSWIVFQRRFYPYMWQIVQEKYVLGLLDTPPTSPNRDIEAAAAPVEAHIERQSSVRNSRNSNSSSHSVHRKNSGFAFSHDPHSSMAEGVMITTNRDSMAEAMKTAESRVRVTRLDQRPSDYALSKEQSHQPSGYFI</sequence>
<reference evidence="21 22" key="1">
    <citation type="submission" date="2019-03" db="EMBL/GenBank/DDBJ databases">
        <authorList>
            <person name="Gaulin E."/>
            <person name="Dumas B."/>
        </authorList>
    </citation>
    <scope>NUCLEOTIDE SEQUENCE [LARGE SCALE GENOMIC DNA]</scope>
    <source>
        <strain evidence="21">CBS 568.67</strain>
    </source>
</reference>
<evidence type="ECO:0000256" key="7">
    <source>
        <dbReference type="ARBA" id="ARBA00022840"/>
    </source>
</evidence>
<feature type="domain" description="P-type ATPase C-terminal" evidence="19">
    <location>
        <begin position="890"/>
        <end position="1137"/>
    </location>
</feature>
<name>A0A485LNU5_9STRA</name>
<feature type="binding site" evidence="14">
    <location>
        <position position="432"/>
    </location>
    <ligand>
        <name>ATP</name>
        <dbReference type="ChEBI" id="CHEBI:30616"/>
    </ligand>
</feature>
<feature type="transmembrane region" description="Helical" evidence="16">
    <location>
        <begin position="1003"/>
        <end position="1026"/>
    </location>
</feature>
<feature type="binding site" evidence="14">
    <location>
        <position position="622"/>
    </location>
    <ligand>
        <name>ATP</name>
        <dbReference type="ChEBI" id="CHEBI:30616"/>
    </ligand>
</feature>
<comment type="cofactor">
    <cofactor evidence="15">
        <name>Mg(2+)</name>
        <dbReference type="ChEBI" id="CHEBI:18420"/>
    </cofactor>
</comment>
<reference evidence="20" key="2">
    <citation type="submission" date="2019-06" db="EMBL/GenBank/DDBJ databases">
        <title>Genomics analysis of Aphanomyces spp. identifies a new class of oomycete effector associated with host adaptation.</title>
        <authorList>
            <person name="Gaulin E."/>
        </authorList>
    </citation>
    <scope>NUCLEOTIDE SEQUENCE</scope>
    <source>
        <strain evidence="20">CBS 578.67</strain>
    </source>
</reference>
<keyword evidence="8 15" id="KW-0460">Magnesium</keyword>
<dbReference type="GO" id="GO:0012505">
    <property type="term" value="C:endomembrane system"/>
    <property type="evidence" value="ECO:0007669"/>
    <property type="project" value="UniProtKB-SubCell"/>
</dbReference>
<evidence type="ECO:0000256" key="16">
    <source>
        <dbReference type="RuleBase" id="RU362033"/>
    </source>
</evidence>
<evidence type="ECO:0000313" key="21">
    <source>
        <dbReference type="EMBL" id="VFU00458.1"/>
    </source>
</evidence>
<dbReference type="GO" id="GO:0005524">
    <property type="term" value="F:ATP binding"/>
    <property type="evidence" value="ECO:0007669"/>
    <property type="project" value="UniProtKB-UniRule"/>
</dbReference>
<feature type="region of interest" description="Disordered" evidence="17">
    <location>
        <begin position="1174"/>
        <end position="1206"/>
    </location>
</feature>
<dbReference type="SUPFAM" id="SSF81653">
    <property type="entry name" value="Calcium ATPase, transduction domain A"/>
    <property type="match status" value="1"/>
</dbReference>
<feature type="transmembrane region" description="Helical" evidence="16">
    <location>
        <begin position="105"/>
        <end position="122"/>
    </location>
</feature>
<dbReference type="InterPro" id="IPR044492">
    <property type="entry name" value="P_typ_ATPase_HD_dom"/>
</dbReference>
<dbReference type="Gene3D" id="3.40.50.1000">
    <property type="entry name" value="HAD superfamily/HAD-like"/>
    <property type="match status" value="1"/>
</dbReference>
<feature type="transmembrane region" description="Helical" evidence="16">
    <location>
        <begin position="314"/>
        <end position="333"/>
    </location>
</feature>
<feature type="binding site" evidence="14">
    <location>
        <position position="746"/>
    </location>
    <ligand>
        <name>ATP</name>
        <dbReference type="ChEBI" id="CHEBI:30616"/>
    </ligand>
</feature>
<feature type="transmembrane region" description="Helical" evidence="16">
    <location>
        <begin position="368"/>
        <end position="394"/>
    </location>
</feature>
<keyword evidence="10 16" id="KW-1133">Transmembrane helix</keyword>
<dbReference type="Gene3D" id="3.40.1110.10">
    <property type="entry name" value="Calcium-transporting ATPase, cytoplasmic domain N"/>
    <property type="match status" value="1"/>
</dbReference>
<dbReference type="InterPro" id="IPR018303">
    <property type="entry name" value="ATPase_P-typ_P_site"/>
</dbReference>
<feature type="transmembrane region" description="Helical" evidence="16">
    <location>
        <begin position="921"/>
        <end position="941"/>
    </location>
</feature>
<feature type="region of interest" description="Disordered" evidence="17">
    <location>
        <begin position="1241"/>
        <end position="1261"/>
    </location>
</feature>
<dbReference type="FunFam" id="3.40.50.1000:FF:000080">
    <property type="entry name" value="Phospholipid-transporting ATPase"/>
    <property type="match status" value="1"/>
</dbReference>
<feature type="binding site" evidence="14">
    <location>
        <position position="547"/>
    </location>
    <ligand>
        <name>ATP</name>
        <dbReference type="ChEBI" id="CHEBI:30616"/>
    </ligand>
</feature>
<dbReference type="PANTHER" id="PTHR24092">
    <property type="entry name" value="PROBABLE PHOSPHOLIPID-TRANSPORTING ATPASE"/>
    <property type="match status" value="1"/>
</dbReference>
<feature type="compositionally biased region" description="Low complexity" evidence="17">
    <location>
        <begin position="1179"/>
        <end position="1191"/>
    </location>
</feature>
<dbReference type="Pfam" id="PF16212">
    <property type="entry name" value="PhoLip_ATPase_C"/>
    <property type="match status" value="1"/>
</dbReference>
<dbReference type="EC" id="7.6.2.1" evidence="16"/>
<comment type="similarity">
    <text evidence="2 16">Belongs to the cation transport ATPase (P-type) (TC 3.A.3) family. Type IV subfamily.</text>
</comment>
<accession>A0A485LNU5</accession>
<comment type="catalytic activity">
    <reaction evidence="12 16">
        <text>ATP + H2O + phospholipidSide 1 = ADP + phosphate + phospholipidSide 2.</text>
        <dbReference type="EC" id="7.6.2.1"/>
    </reaction>
</comment>
<evidence type="ECO:0000313" key="22">
    <source>
        <dbReference type="Proteomes" id="UP000332933"/>
    </source>
</evidence>
<evidence type="ECO:0000256" key="11">
    <source>
        <dbReference type="ARBA" id="ARBA00023136"/>
    </source>
</evidence>
<feature type="binding site" evidence="14">
    <location>
        <position position="431"/>
    </location>
    <ligand>
        <name>ATP</name>
        <dbReference type="ChEBI" id="CHEBI:30616"/>
    </ligand>
</feature>
<evidence type="ECO:0000256" key="4">
    <source>
        <dbReference type="ARBA" id="ARBA00022692"/>
    </source>
</evidence>
<evidence type="ECO:0000256" key="13">
    <source>
        <dbReference type="PIRSR" id="PIRSR606539-1"/>
    </source>
</evidence>
<feature type="transmembrane region" description="Helical" evidence="16">
    <location>
        <begin position="1110"/>
        <end position="1131"/>
    </location>
</feature>
<feature type="transmembrane region" description="Helical" evidence="16">
    <location>
        <begin position="1038"/>
        <end position="1057"/>
    </location>
</feature>
<dbReference type="GO" id="GO:0140326">
    <property type="term" value="F:ATPase-coupled intramembrane lipid transporter activity"/>
    <property type="evidence" value="ECO:0007669"/>
    <property type="project" value="UniProtKB-EC"/>
</dbReference>
<keyword evidence="22" id="KW-1185">Reference proteome</keyword>
<dbReference type="InterPro" id="IPR032630">
    <property type="entry name" value="P_typ_ATPase_c"/>
</dbReference>
<keyword evidence="4 16" id="KW-0812">Transmembrane</keyword>
<evidence type="ECO:0000256" key="9">
    <source>
        <dbReference type="ARBA" id="ARBA00022967"/>
    </source>
</evidence>
<dbReference type="EMBL" id="CAADRA010007338">
    <property type="protein sequence ID" value="VFU00458.1"/>
    <property type="molecule type" value="Genomic_DNA"/>
</dbReference>
<dbReference type="EMBL" id="VJMH01007312">
    <property type="protein sequence ID" value="KAF0684191.1"/>
    <property type="molecule type" value="Genomic_DNA"/>
</dbReference>
<evidence type="ECO:0000259" key="19">
    <source>
        <dbReference type="Pfam" id="PF16212"/>
    </source>
</evidence>
<feature type="binding site" evidence="14">
    <location>
        <position position="868"/>
    </location>
    <ligand>
        <name>ATP</name>
        <dbReference type="ChEBI" id="CHEBI:30616"/>
    </ligand>
</feature>
<dbReference type="SFLD" id="SFLDS00003">
    <property type="entry name" value="Haloacid_Dehalogenase"/>
    <property type="match status" value="1"/>
</dbReference>
<dbReference type="OrthoDB" id="377733at2759"/>
<dbReference type="GO" id="GO:0005886">
    <property type="term" value="C:plasma membrane"/>
    <property type="evidence" value="ECO:0007669"/>
    <property type="project" value="TreeGrafter"/>
</dbReference>
<evidence type="ECO:0000256" key="6">
    <source>
        <dbReference type="ARBA" id="ARBA00022741"/>
    </source>
</evidence>
<dbReference type="SUPFAM" id="SSF81665">
    <property type="entry name" value="Calcium ATPase, transmembrane domain M"/>
    <property type="match status" value="1"/>
</dbReference>
<keyword evidence="3" id="KW-0813">Transport</keyword>
<feature type="binding site" evidence="14">
    <location>
        <position position="867"/>
    </location>
    <ligand>
        <name>ATP</name>
        <dbReference type="ChEBI" id="CHEBI:30616"/>
    </ligand>
</feature>
<proteinExistence type="inferred from homology"/>
<keyword evidence="7 14" id="KW-0067">ATP-binding</keyword>
<dbReference type="SFLD" id="SFLDF00027">
    <property type="entry name" value="p-type_atpase"/>
    <property type="match status" value="1"/>
</dbReference>
<evidence type="ECO:0000256" key="10">
    <source>
        <dbReference type="ARBA" id="ARBA00022989"/>
    </source>
</evidence>
<dbReference type="Gene3D" id="2.70.150.10">
    <property type="entry name" value="Calcium-transporting ATPase, cytoplasmic transduction domain A"/>
    <property type="match status" value="1"/>
</dbReference>
<dbReference type="InterPro" id="IPR006539">
    <property type="entry name" value="P-type_ATPase_IV"/>
</dbReference>
<feature type="binding site" evidence="15">
    <location>
        <position position="430"/>
    </location>
    <ligand>
        <name>Mg(2+)</name>
        <dbReference type="ChEBI" id="CHEBI:18420"/>
    </ligand>
</feature>
<dbReference type="GO" id="GO:0000287">
    <property type="term" value="F:magnesium ion binding"/>
    <property type="evidence" value="ECO:0007669"/>
    <property type="project" value="UniProtKB-UniRule"/>
</dbReference>
<feature type="binding site" evidence="15">
    <location>
        <position position="864"/>
    </location>
    <ligand>
        <name>Mg(2+)</name>
        <dbReference type="ChEBI" id="CHEBI:18420"/>
    </ligand>
</feature>
<feature type="binding site" evidence="14">
    <location>
        <position position="745"/>
    </location>
    <ligand>
        <name>ATP</name>
        <dbReference type="ChEBI" id="CHEBI:30616"/>
    </ligand>
</feature>
<feature type="binding site" evidence="14">
    <location>
        <position position="658"/>
    </location>
    <ligand>
        <name>ATP</name>
        <dbReference type="ChEBI" id="CHEBI:30616"/>
    </ligand>
</feature>
<dbReference type="SUPFAM" id="SSF56784">
    <property type="entry name" value="HAD-like"/>
    <property type="match status" value="1"/>
</dbReference>
<organism evidence="21 22">
    <name type="scientific">Aphanomyces stellatus</name>
    <dbReference type="NCBI Taxonomy" id="120398"/>
    <lineage>
        <taxon>Eukaryota</taxon>
        <taxon>Sar</taxon>
        <taxon>Stramenopiles</taxon>
        <taxon>Oomycota</taxon>
        <taxon>Saprolegniomycetes</taxon>
        <taxon>Saprolegniales</taxon>
        <taxon>Verrucalvaceae</taxon>
        <taxon>Aphanomyces</taxon>
    </lineage>
</organism>
<evidence type="ECO:0000259" key="18">
    <source>
        <dbReference type="Pfam" id="PF16209"/>
    </source>
</evidence>
<feature type="active site" description="4-aspartylphosphate intermediate" evidence="13">
    <location>
        <position position="430"/>
    </location>
</feature>
<keyword evidence="5 15" id="KW-0479">Metal-binding</keyword>
<keyword evidence="9 16" id="KW-1278">Translocase</keyword>
<dbReference type="PANTHER" id="PTHR24092:SF180">
    <property type="entry name" value="PHOSPHOLIPID-TRANSPORTING ATPASE DNF1-RELATED"/>
    <property type="match status" value="1"/>
</dbReference>
<dbReference type="SFLD" id="SFLDG00002">
    <property type="entry name" value="C1.7:_P-type_atpase_like"/>
    <property type="match status" value="1"/>
</dbReference>
<feature type="binding site" evidence="15">
    <location>
        <position position="868"/>
    </location>
    <ligand>
        <name>Mg(2+)</name>
        <dbReference type="ChEBI" id="CHEBI:18420"/>
    </ligand>
</feature>
<dbReference type="Pfam" id="PF13246">
    <property type="entry name" value="Cation_ATPase"/>
    <property type="match status" value="1"/>
</dbReference>
<feature type="binding site" evidence="14">
    <location>
        <position position="747"/>
    </location>
    <ligand>
        <name>ATP</name>
        <dbReference type="ChEBI" id="CHEBI:30616"/>
    </ligand>
</feature>
<evidence type="ECO:0000256" key="17">
    <source>
        <dbReference type="SAM" id="MobiDB-lite"/>
    </source>
</evidence>
<dbReference type="InterPro" id="IPR001757">
    <property type="entry name" value="P_typ_ATPase"/>
</dbReference>
<protein>
    <recommendedName>
        <fullName evidence="16">Phospholipid-transporting ATPase</fullName>
        <ecNumber evidence="16">7.6.2.1</ecNumber>
    </recommendedName>
</protein>
<evidence type="ECO:0000256" key="14">
    <source>
        <dbReference type="PIRSR" id="PIRSR606539-2"/>
    </source>
</evidence>
<gene>
    <name evidence="21" type="primary">Aste57867_23814</name>
    <name evidence="20" type="ORF">As57867_023741</name>
    <name evidence="21" type="ORF">ASTE57867_23814</name>
</gene>
<evidence type="ECO:0000256" key="8">
    <source>
        <dbReference type="ARBA" id="ARBA00022842"/>
    </source>
</evidence>
<comment type="subcellular location">
    <subcellularLocation>
        <location evidence="1">Endomembrane system</location>
        <topology evidence="1">Multi-pass membrane protein</topology>
    </subcellularLocation>
    <subcellularLocation>
        <location evidence="16">Membrane</location>
        <topology evidence="16">Multi-pass membrane protein</topology>
    </subcellularLocation>
</comment>
<evidence type="ECO:0000256" key="12">
    <source>
        <dbReference type="ARBA" id="ARBA00034036"/>
    </source>
</evidence>
<dbReference type="InterPro" id="IPR023214">
    <property type="entry name" value="HAD_sf"/>
</dbReference>
<feature type="binding site" evidence="14">
    <location>
        <position position="837"/>
    </location>
    <ligand>
        <name>ATP</name>
        <dbReference type="ChEBI" id="CHEBI:30616"/>
    </ligand>
</feature>
<feature type="binding site" evidence="14">
    <location>
        <position position="599"/>
    </location>
    <ligand>
        <name>ATP</name>
        <dbReference type="ChEBI" id="CHEBI:30616"/>
    </ligand>
</feature>
<dbReference type="GO" id="GO:0016887">
    <property type="term" value="F:ATP hydrolysis activity"/>
    <property type="evidence" value="ECO:0007669"/>
    <property type="project" value="InterPro"/>
</dbReference>
<evidence type="ECO:0000256" key="1">
    <source>
        <dbReference type="ARBA" id="ARBA00004127"/>
    </source>
</evidence>
<feature type="transmembrane region" description="Helical" evidence="16">
    <location>
        <begin position="1064"/>
        <end position="1086"/>
    </location>
</feature>
<keyword evidence="6 14" id="KW-0547">Nucleotide-binding</keyword>
<dbReference type="Proteomes" id="UP000332933">
    <property type="component" value="Unassembled WGS sequence"/>
</dbReference>
<dbReference type="NCBIfam" id="TIGR01652">
    <property type="entry name" value="ATPase-Plipid"/>
    <property type="match status" value="1"/>
</dbReference>
<evidence type="ECO:0000256" key="5">
    <source>
        <dbReference type="ARBA" id="ARBA00022723"/>
    </source>
</evidence>
<evidence type="ECO:0000256" key="15">
    <source>
        <dbReference type="PIRSR" id="PIRSR606539-3"/>
    </source>
</evidence>
<feature type="domain" description="P-type ATPase N-terminal" evidence="18">
    <location>
        <begin position="39"/>
        <end position="100"/>
    </location>
</feature>
<dbReference type="InterPro" id="IPR023298">
    <property type="entry name" value="ATPase_P-typ_TM_dom_sf"/>
</dbReference>
<evidence type="ECO:0000256" key="3">
    <source>
        <dbReference type="ARBA" id="ARBA00022448"/>
    </source>
</evidence>
<dbReference type="NCBIfam" id="TIGR01494">
    <property type="entry name" value="ATPase_P-type"/>
    <property type="match status" value="1"/>
</dbReference>
<dbReference type="InterPro" id="IPR036412">
    <property type="entry name" value="HAD-like_sf"/>
</dbReference>
<feature type="binding site" evidence="15">
    <location>
        <position position="432"/>
    </location>
    <ligand>
        <name>Mg(2+)</name>
        <dbReference type="ChEBI" id="CHEBI:18420"/>
    </ligand>
</feature>